<dbReference type="PROSITE" id="PS51186">
    <property type="entry name" value="GNAT"/>
    <property type="match status" value="1"/>
</dbReference>
<accession>A0A2A9EY19</accession>
<keyword evidence="3" id="KW-1185">Reference proteome</keyword>
<protein>
    <submittedName>
        <fullName evidence="2">Acetyltransferase (GNAT) family protein</fullName>
    </submittedName>
</protein>
<dbReference type="Gene3D" id="3.40.630.30">
    <property type="match status" value="1"/>
</dbReference>
<feature type="domain" description="N-acetyltransferase" evidence="1">
    <location>
        <begin position="34"/>
        <end position="197"/>
    </location>
</feature>
<comment type="caution">
    <text evidence="2">The sequence shown here is derived from an EMBL/GenBank/DDBJ whole genome shotgun (WGS) entry which is preliminary data.</text>
</comment>
<evidence type="ECO:0000313" key="3">
    <source>
        <dbReference type="Proteomes" id="UP000224130"/>
    </source>
</evidence>
<dbReference type="InterPro" id="IPR000182">
    <property type="entry name" value="GNAT_dom"/>
</dbReference>
<organism evidence="2 3">
    <name type="scientific">Isoptericola jiangsuensis</name>
    <dbReference type="NCBI Taxonomy" id="548579"/>
    <lineage>
        <taxon>Bacteria</taxon>
        <taxon>Bacillati</taxon>
        <taxon>Actinomycetota</taxon>
        <taxon>Actinomycetes</taxon>
        <taxon>Micrococcales</taxon>
        <taxon>Promicromonosporaceae</taxon>
        <taxon>Isoptericola</taxon>
    </lineage>
</organism>
<dbReference type="AlphaFoldDB" id="A0A2A9EY19"/>
<name>A0A2A9EY19_9MICO</name>
<dbReference type="OrthoDB" id="9799092at2"/>
<dbReference type="SUPFAM" id="SSF55729">
    <property type="entry name" value="Acyl-CoA N-acyltransferases (Nat)"/>
    <property type="match status" value="2"/>
</dbReference>
<sequence>MPSPDLTATTETLAPIAQRADAPATLPEITAGGLTWRPATKADAPALLDLRNTIAEADAEPYREVIEEITELFDAPWRRFDTDSLLGHDADGTLVAYAQVESMPGDTRTVRVVLFGGVHPARRGEGIGRELFAWQLARGRQVLAESGKELPARLAVYAEDDGPVAKARIVERAGFTPRRFYSELRRDLRHLDADPLPDIAPDGLRVVPFSADLDEATRLAHNDAFRDHWGSEPQTPEQWTHGRTGFAPQWSVVVVDPDPDVDALLADPDTDAATADALRAGQPLVVAYALNERFDEDFAVRGYTFGYTAILGTRRAYRGRRGAPAALVAGMHAMRADGMEFACLDVDTENPTGAQGIYAGLGYAKTHGSRMLSIEL</sequence>
<dbReference type="GO" id="GO:0016747">
    <property type="term" value="F:acyltransferase activity, transferring groups other than amino-acyl groups"/>
    <property type="evidence" value="ECO:0007669"/>
    <property type="project" value="InterPro"/>
</dbReference>
<dbReference type="Proteomes" id="UP000224130">
    <property type="component" value="Unassembled WGS sequence"/>
</dbReference>
<dbReference type="RefSeq" id="WP_098463802.1">
    <property type="nucleotide sequence ID" value="NZ_PDJJ01000001.1"/>
</dbReference>
<evidence type="ECO:0000313" key="2">
    <source>
        <dbReference type="EMBL" id="PFG43446.1"/>
    </source>
</evidence>
<dbReference type="InterPro" id="IPR016181">
    <property type="entry name" value="Acyl_CoA_acyltransferase"/>
</dbReference>
<reference evidence="2 3" key="1">
    <citation type="submission" date="2017-10" db="EMBL/GenBank/DDBJ databases">
        <title>Sequencing the genomes of 1000 actinobacteria strains.</title>
        <authorList>
            <person name="Klenk H.-P."/>
        </authorList>
    </citation>
    <scope>NUCLEOTIDE SEQUENCE [LARGE SCALE GENOMIC DNA]</scope>
    <source>
        <strain evidence="2 3">DSM 21863</strain>
    </source>
</reference>
<dbReference type="EMBL" id="PDJJ01000001">
    <property type="protein sequence ID" value="PFG43446.1"/>
    <property type="molecule type" value="Genomic_DNA"/>
</dbReference>
<dbReference type="CDD" id="cd04301">
    <property type="entry name" value="NAT_SF"/>
    <property type="match status" value="1"/>
</dbReference>
<keyword evidence="2" id="KW-0808">Transferase</keyword>
<gene>
    <name evidence="2" type="ORF">ATJ88_2143</name>
</gene>
<proteinExistence type="predicted"/>
<evidence type="ECO:0000259" key="1">
    <source>
        <dbReference type="PROSITE" id="PS51186"/>
    </source>
</evidence>